<accession>A0AC35FMD5</accession>
<evidence type="ECO:0000313" key="1">
    <source>
        <dbReference type="Proteomes" id="UP000887580"/>
    </source>
</evidence>
<dbReference type="WBParaSite" id="PS1159_v2.g1895.t1">
    <property type="protein sequence ID" value="PS1159_v2.g1895.t1"/>
    <property type="gene ID" value="PS1159_v2.g1895"/>
</dbReference>
<evidence type="ECO:0000313" key="2">
    <source>
        <dbReference type="WBParaSite" id="PS1159_v2.g1895.t1"/>
    </source>
</evidence>
<name>A0AC35FMD5_9BILA</name>
<proteinExistence type="predicted"/>
<organism evidence="1 2">
    <name type="scientific">Panagrolaimus sp. PS1159</name>
    <dbReference type="NCBI Taxonomy" id="55785"/>
    <lineage>
        <taxon>Eukaryota</taxon>
        <taxon>Metazoa</taxon>
        <taxon>Ecdysozoa</taxon>
        <taxon>Nematoda</taxon>
        <taxon>Chromadorea</taxon>
        <taxon>Rhabditida</taxon>
        <taxon>Tylenchina</taxon>
        <taxon>Panagrolaimomorpha</taxon>
        <taxon>Panagrolaimoidea</taxon>
        <taxon>Panagrolaimidae</taxon>
        <taxon>Panagrolaimus</taxon>
    </lineage>
</organism>
<reference evidence="2" key="1">
    <citation type="submission" date="2022-11" db="UniProtKB">
        <authorList>
            <consortium name="WormBaseParasite"/>
        </authorList>
    </citation>
    <scope>IDENTIFICATION</scope>
</reference>
<sequence>MLTKQLDSDDIDYSQAAQYYRTYIVNDRIEQQQHQRKINTIPEGEEEENIINTEGRYHAKELERRPLHGNSVPPLIPQQEAITRRKTKNYSSNNSSSTFTPLTSSVLNSTNKTSDLYYTPSQSYYISAGTSVPTSTWTTTTKPITASPSSSQGYLQYQQQQQQQQQGTDITVPDDLIPLQNHHPLHPHVHENQQTPQHAQYQHDFVPVNSASDAAFLAQIGVSVSNNFSTFDRQTLGSQLASANHAVMEADDDQITSRLKRSPAMILTNEKQQPQEEPRDLFSFPPPTYSSTIGGTSVHSIVTNPASGTDGISSGVLMKRLFVSDVA</sequence>
<protein>
    <submittedName>
        <fullName evidence="2">Uncharacterized protein</fullName>
    </submittedName>
</protein>
<dbReference type="Proteomes" id="UP000887580">
    <property type="component" value="Unplaced"/>
</dbReference>